<dbReference type="AlphaFoldDB" id="A0A382AAH0"/>
<proteinExistence type="inferred from homology"/>
<dbReference type="PANTHER" id="PTHR42978:SF6">
    <property type="entry name" value="QUORUM-QUENCHING LACTONASE YTNP-RELATED"/>
    <property type="match status" value="1"/>
</dbReference>
<evidence type="ECO:0000259" key="5">
    <source>
        <dbReference type="SMART" id="SM00849"/>
    </source>
</evidence>
<dbReference type="Gene3D" id="3.60.15.10">
    <property type="entry name" value="Ribonuclease Z/Hydroxyacylglutathione hydrolase-like"/>
    <property type="match status" value="1"/>
</dbReference>
<protein>
    <recommendedName>
        <fullName evidence="5">Metallo-beta-lactamase domain-containing protein</fullName>
    </recommendedName>
</protein>
<dbReference type="SUPFAM" id="SSF56281">
    <property type="entry name" value="Metallo-hydrolase/oxidoreductase"/>
    <property type="match status" value="1"/>
</dbReference>
<dbReference type="InterPro" id="IPR036866">
    <property type="entry name" value="RibonucZ/Hydroxyglut_hydro"/>
</dbReference>
<name>A0A382AAH0_9ZZZZ</name>
<dbReference type="GO" id="GO:0016787">
    <property type="term" value="F:hydrolase activity"/>
    <property type="evidence" value="ECO:0007669"/>
    <property type="project" value="UniProtKB-KW"/>
</dbReference>
<dbReference type="EMBL" id="UINC01024598">
    <property type="protein sequence ID" value="SVA98548.1"/>
    <property type="molecule type" value="Genomic_DNA"/>
</dbReference>
<evidence type="ECO:0000256" key="4">
    <source>
        <dbReference type="ARBA" id="ARBA00022833"/>
    </source>
</evidence>
<dbReference type="PANTHER" id="PTHR42978">
    <property type="entry name" value="QUORUM-QUENCHING LACTONASE YTNP-RELATED-RELATED"/>
    <property type="match status" value="1"/>
</dbReference>
<evidence type="ECO:0000256" key="1">
    <source>
        <dbReference type="ARBA" id="ARBA00007749"/>
    </source>
</evidence>
<keyword evidence="4" id="KW-0862">Zinc</keyword>
<sequence>VNLYPIVAGNFMLDGGAMFGVVPKSIWQKTNPADSNNMIQMAARCLLIEDGGRLVLIDTGMGEKQSDKFFSYYYRWGEDSLVSSLKKHGFRPDDVTDVFLTHLHFDHCGGSVIKAGGGSFKTAFKNAKYWSNKDHWAWATSPNKREGASFLKENFSPILESGQLNYIEKDVNSYLTESPLGFDVLFVDGHTEKQMIPVIDYKGQKIAFAADLVPTHGHIPVPYLMGYDVRPLISLDEKEKFLNYCHENGVFLFFEHDAFVELGSLENTARGVRLNNKLKLSEL</sequence>
<keyword evidence="3" id="KW-0378">Hydrolase</keyword>
<dbReference type="InterPro" id="IPR001279">
    <property type="entry name" value="Metallo-B-lactamas"/>
</dbReference>
<evidence type="ECO:0000256" key="2">
    <source>
        <dbReference type="ARBA" id="ARBA00022723"/>
    </source>
</evidence>
<evidence type="ECO:0000313" key="6">
    <source>
        <dbReference type="EMBL" id="SVA98548.1"/>
    </source>
</evidence>
<feature type="domain" description="Metallo-beta-lactamase" evidence="5">
    <location>
        <begin position="42"/>
        <end position="256"/>
    </location>
</feature>
<organism evidence="6">
    <name type="scientific">marine metagenome</name>
    <dbReference type="NCBI Taxonomy" id="408172"/>
    <lineage>
        <taxon>unclassified sequences</taxon>
        <taxon>metagenomes</taxon>
        <taxon>ecological metagenomes</taxon>
    </lineage>
</organism>
<dbReference type="CDD" id="cd16281">
    <property type="entry name" value="metallo-hydrolase-like_MBL-fold"/>
    <property type="match status" value="1"/>
</dbReference>
<dbReference type="InterPro" id="IPR051013">
    <property type="entry name" value="MBL_superfamily_lactonases"/>
</dbReference>
<gene>
    <name evidence="6" type="ORF">METZ01_LOCUS151402</name>
</gene>
<dbReference type="Pfam" id="PF00753">
    <property type="entry name" value="Lactamase_B"/>
    <property type="match status" value="1"/>
</dbReference>
<reference evidence="6" key="1">
    <citation type="submission" date="2018-05" db="EMBL/GenBank/DDBJ databases">
        <authorList>
            <person name="Lanie J.A."/>
            <person name="Ng W.-L."/>
            <person name="Kazmierczak K.M."/>
            <person name="Andrzejewski T.M."/>
            <person name="Davidsen T.M."/>
            <person name="Wayne K.J."/>
            <person name="Tettelin H."/>
            <person name="Glass J.I."/>
            <person name="Rusch D."/>
            <person name="Podicherti R."/>
            <person name="Tsui H.-C.T."/>
            <person name="Winkler M.E."/>
        </authorList>
    </citation>
    <scope>NUCLEOTIDE SEQUENCE</scope>
</reference>
<dbReference type="SMART" id="SM00849">
    <property type="entry name" value="Lactamase_B"/>
    <property type="match status" value="1"/>
</dbReference>
<feature type="non-terminal residue" evidence="6">
    <location>
        <position position="1"/>
    </location>
</feature>
<dbReference type="GO" id="GO:0046872">
    <property type="term" value="F:metal ion binding"/>
    <property type="evidence" value="ECO:0007669"/>
    <property type="project" value="UniProtKB-KW"/>
</dbReference>
<evidence type="ECO:0000256" key="3">
    <source>
        <dbReference type="ARBA" id="ARBA00022801"/>
    </source>
</evidence>
<comment type="similarity">
    <text evidence="1">Belongs to the metallo-beta-lactamase superfamily.</text>
</comment>
<keyword evidence="2" id="KW-0479">Metal-binding</keyword>
<accession>A0A382AAH0</accession>